<sequence>MPVLEGMWEASENFQIRGSNTGINEDQKLHSFHIIRRYKLPLRTTVKNRYCIGSQLPEATFRALARAYFVGEKTEEAARSLKLSQATVKNLYRRITYRLIDDFELFEFHRQLLTDCFETGGRRVETLKRCLWQCPGDKGYGELPDRDICAECPFAAEFRQDMQFDHAALTMFFERRSLAPLTSFSFVNRAAYMFAQKRFLYGPVAERRRQAGQFIKVLKARPLGSTGTKEQIADRYVNLKGVRPLWYVATHNEAYYLPDHEMM</sequence>
<proteinExistence type="predicted"/>
<comment type="caution">
    <text evidence="1">The sequence shown here is derived from an EMBL/GenBank/DDBJ whole genome shotgun (WGS) entry which is preliminary data.</text>
</comment>
<name>A0A2T0X786_9RHOB</name>
<organism evidence="1 2">
    <name type="scientific">Hasllibacter halocynthiae</name>
    <dbReference type="NCBI Taxonomy" id="595589"/>
    <lineage>
        <taxon>Bacteria</taxon>
        <taxon>Pseudomonadati</taxon>
        <taxon>Pseudomonadota</taxon>
        <taxon>Alphaproteobacteria</taxon>
        <taxon>Rhodobacterales</taxon>
        <taxon>Roseobacteraceae</taxon>
        <taxon>Hasllibacter</taxon>
    </lineage>
</organism>
<keyword evidence="2" id="KW-1185">Reference proteome</keyword>
<dbReference type="InterPro" id="IPR013324">
    <property type="entry name" value="RNA_pol_sigma_r3/r4-like"/>
</dbReference>
<evidence type="ECO:0000313" key="1">
    <source>
        <dbReference type="EMBL" id="PRY94799.1"/>
    </source>
</evidence>
<dbReference type="SUPFAM" id="SSF88659">
    <property type="entry name" value="Sigma3 and sigma4 domains of RNA polymerase sigma factors"/>
    <property type="match status" value="1"/>
</dbReference>
<dbReference type="EMBL" id="PVTT01000001">
    <property type="protein sequence ID" value="PRY94799.1"/>
    <property type="molecule type" value="Genomic_DNA"/>
</dbReference>
<dbReference type="AlphaFoldDB" id="A0A2T0X786"/>
<dbReference type="Proteomes" id="UP000238801">
    <property type="component" value="Unassembled WGS sequence"/>
</dbReference>
<reference evidence="1 2" key="1">
    <citation type="submission" date="2018-03" db="EMBL/GenBank/DDBJ databases">
        <title>Genomic Encyclopedia of Archaeal and Bacterial Type Strains, Phase II (KMG-II): from individual species to whole genera.</title>
        <authorList>
            <person name="Goeker M."/>
        </authorList>
    </citation>
    <scope>NUCLEOTIDE SEQUENCE [LARGE SCALE GENOMIC DNA]</scope>
    <source>
        <strain evidence="1 2">DSM 29318</strain>
    </source>
</reference>
<accession>A0A2T0X786</accession>
<evidence type="ECO:0000313" key="2">
    <source>
        <dbReference type="Proteomes" id="UP000238801"/>
    </source>
</evidence>
<protein>
    <submittedName>
        <fullName evidence="1">Uncharacterized protein</fullName>
    </submittedName>
</protein>
<gene>
    <name evidence="1" type="ORF">BCF33_0399</name>
</gene>